<dbReference type="Gene3D" id="2.40.70.10">
    <property type="entry name" value="Acid Proteases"/>
    <property type="match status" value="1"/>
</dbReference>
<dbReference type="PANTHER" id="PTHR15503:SF45">
    <property type="entry name" value="RNA-DIRECTED DNA POLYMERASE HOMOLOG"/>
    <property type="match status" value="1"/>
</dbReference>
<accession>A0A699JCY5</accession>
<dbReference type="InterPro" id="IPR032567">
    <property type="entry name" value="RTL1-rel"/>
</dbReference>
<protein>
    <recommendedName>
        <fullName evidence="3">CCHC-type domain-containing protein</fullName>
    </recommendedName>
</protein>
<name>A0A699JCY5_TANCI</name>
<dbReference type="Pfam" id="PF08284">
    <property type="entry name" value="RVP_2"/>
    <property type="match status" value="1"/>
</dbReference>
<proteinExistence type="predicted"/>
<comment type="caution">
    <text evidence="2">The sequence shown here is derived from an EMBL/GenBank/DDBJ whole genome shotgun (WGS) entry which is preliminary data.</text>
</comment>
<dbReference type="EMBL" id="BKCJ010398081">
    <property type="protein sequence ID" value="GFA28399.1"/>
    <property type="molecule type" value="Genomic_DNA"/>
</dbReference>
<feature type="compositionally biased region" description="Basic and acidic residues" evidence="1">
    <location>
        <begin position="94"/>
        <end position="121"/>
    </location>
</feature>
<organism evidence="2">
    <name type="scientific">Tanacetum cinerariifolium</name>
    <name type="common">Dalmatian daisy</name>
    <name type="synonym">Chrysanthemum cinerariifolium</name>
    <dbReference type="NCBI Taxonomy" id="118510"/>
    <lineage>
        <taxon>Eukaryota</taxon>
        <taxon>Viridiplantae</taxon>
        <taxon>Streptophyta</taxon>
        <taxon>Embryophyta</taxon>
        <taxon>Tracheophyta</taxon>
        <taxon>Spermatophyta</taxon>
        <taxon>Magnoliopsida</taxon>
        <taxon>eudicotyledons</taxon>
        <taxon>Gunneridae</taxon>
        <taxon>Pentapetalae</taxon>
        <taxon>asterids</taxon>
        <taxon>campanulids</taxon>
        <taxon>Asterales</taxon>
        <taxon>Asteraceae</taxon>
        <taxon>Asteroideae</taxon>
        <taxon>Anthemideae</taxon>
        <taxon>Anthemidinae</taxon>
        <taxon>Tanacetum</taxon>
    </lineage>
</organism>
<dbReference type="PANTHER" id="PTHR15503">
    <property type="entry name" value="LDOC1 RELATED"/>
    <property type="match status" value="1"/>
</dbReference>
<gene>
    <name evidence="2" type="ORF">Tci_600371</name>
</gene>
<evidence type="ECO:0000256" key="1">
    <source>
        <dbReference type="SAM" id="MobiDB-lite"/>
    </source>
</evidence>
<evidence type="ECO:0008006" key="3">
    <source>
        <dbReference type="Google" id="ProtNLM"/>
    </source>
</evidence>
<dbReference type="AlphaFoldDB" id="A0A699JCY5"/>
<dbReference type="Gene3D" id="4.10.60.10">
    <property type="entry name" value="Zinc finger, CCHC-type"/>
    <property type="match status" value="1"/>
</dbReference>
<dbReference type="CDD" id="cd00303">
    <property type="entry name" value="retropepsin_like"/>
    <property type="match status" value="1"/>
</dbReference>
<sequence length="574" mass="64798">MMIEEFCPSHEMQKLEIELWNHAMVRAGHAAYIDRLHELARLVPHLVTPESRKIERYVYGLAPQIRRMVAATKAKTMQKAVQISGALTDEDVRNRSIKKVEKRGNMGGPSKDRNGRDDNKRTRTGQVFATTVNPVGRENAGACPKCTTCNSYHAPGGPCRTCFNSNSPGHLAKDYRGVPRNMNLVNARNPPSRACYECGSTDHVRPACPRSERKLSRLKEARQDSNIVPGTFTLNDHYATTLFDSGANYSFVSTTFIPLLGIEPSELSFRYENEIASGQLVEIDKVIKGCRLEIEGHVFDINLIPFEHGSFDMILEMDQQSPTLAKILILDTGKFEQWQFRIQQYLQHEHYALWEVIEFGDSYEVPKDNVTTGSTSDRTGKKKGRTVALTTDDMQKRKNDIFGGNEATKKTKKNLLKQQYGNFKAEGSKTLEQMFYRLQRNRSDLDTISLDDLYNHLKVYESEVQKKSESNYQNMAFISSAKHSSGNEEVNTTSVSTASTNVSTASSNIGVASISQDTTCAYIASQSNGSQIKFKDINQIDEDDMEEIDIKWNMSLLSMRADRFWKKTGKKITI</sequence>
<feature type="region of interest" description="Disordered" evidence="1">
    <location>
        <begin position="94"/>
        <end position="125"/>
    </location>
</feature>
<evidence type="ECO:0000313" key="2">
    <source>
        <dbReference type="EMBL" id="GFA28399.1"/>
    </source>
</evidence>
<dbReference type="InterPro" id="IPR021109">
    <property type="entry name" value="Peptidase_aspartic_dom_sf"/>
</dbReference>
<reference evidence="2" key="1">
    <citation type="journal article" date="2019" name="Sci. Rep.">
        <title>Draft genome of Tanacetum cinerariifolium, the natural source of mosquito coil.</title>
        <authorList>
            <person name="Yamashiro T."/>
            <person name="Shiraishi A."/>
            <person name="Satake H."/>
            <person name="Nakayama K."/>
        </authorList>
    </citation>
    <scope>NUCLEOTIDE SEQUENCE</scope>
</reference>